<evidence type="ECO:0000256" key="6">
    <source>
        <dbReference type="SAM" id="Phobius"/>
    </source>
</evidence>
<feature type="transmembrane region" description="Helical" evidence="6">
    <location>
        <begin position="335"/>
        <end position="355"/>
    </location>
</feature>
<dbReference type="NCBIfam" id="TIGR04408">
    <property type="entry name" value="LptG_lptG"/>
    <property type="match status" value="1"/>
</dbReference>
<dbReference type="PANTHER" id="PTHR33529:SF2">
    <property type="entry name" value="LIPOPOLYSACCHARIDE EXPORT SYSTEM PERMEASE PROTEIN LPTG"/>
    <property type="match status" value="1"/>
</dbReference>
<keyword evidence="4 6" id="KW-1133">Transmembrane helix</keyword>
<keyword evidence="5 6" id="KW-0472">Membrane</keyword>
<evidence type="ECO:0000256" key="5">
    <source>
        <dbReference type="ARBA" id="ARBA00023136"/>
    </source>
</evidence>
<evidence type="ECO:0000256" key="2">
    <source>
        <dbReference type="ARBA" id="ARBA00022475"/>
    </source>
</evidence>
<sequence length="360" mass="40154">MKILDRYIAKTILKYSLSVMVILVGIYAFFKFLEEVNDIGRAGYTLLDALVYIGLLIPSMAYMLSSLIILLGSILGLGYLSSNSELIIMRSSGNSVMDITKTTLKISLVFIAVMIIVGESVSPILSDYAKNYRSQALGHGSVTSNQQGFWIKDSGNFIHVDQNIDGKVFNSVTLIKLNNPGELDSVVFSSSANFDGQNIDLQGSNSYQLDSSEKFTKIDRQELQKYTIEVAFDQELIQSLKKEPNSLSTWKLFKHIRFLSGNKLSADTYEVEFYSRIMKPLTLIAMIILAIPFVFGSLRNSTLGRKIFMGVALSLFFELSSRIGGMLSLRFDLNHLLSASLPTAVVFLVAMLMLYRVSIR</sequence>
<dbReference type="EMBL" id="FPHT01000178">
    <property type="protein sequence ID" value="SFV81530.1"/>
    <property type="molecule type" value="Genomic_DNA"/>
</dbReference>
<proteinExistence type="predicted"/>
<dbReference type="GO" id="GO:0055085">
    <property type="term" value="P:transmembrane transport"/>
    <property type="evidence" value="ECO:0007669"/>
    <property type="project" value="InterPro"/>
</dbReference>
<feature type="transmembrane region" description="Helical" evidence="6">
    <location>
        <begin position="50"/>
        <end position="81"/>
    </location>
</feature>
<accession>A0A1W1D7Y9</accession>
<dbReference type="GO" id="GO:0043190">
    <property type="term" value="C:ATP-binding cassette (ABC) transporter complex"/>
    <property type="evidence" value="ECO:0007669"/>
    <property type="project" value="InterPro"/>
</dbReference>
<comment type="subcellular location">
    <subcellularLocation>
        <location evidence="1">Cell membrane</location>
        <topology evidence="1">Multi-pass membrane protein</topology>
    </subcellularLocation>
</comment>
<protein>
    <submittedName>
        <fullName evidence="7">FIG000906: Predicted Permease</fullName>
    </submittedName>
</protein>
<evidence type="ECO:0000256" key="1">
    <source>
        <dbReference type="ARBA" id="ARBA00004651"/>
    </source>
</evidence>
<gene>
    <name evidence="7" type="ORF">MNB_SUP05-10-1062</name>
    <name evidence="8" type="ORF">MNB_SUP05-12-1269</name>
</gene>
<dbReference type="PANTHER" id="PTHR33529">
    <property type="entry name" value="SLR0882 PROTEIN-RELATED"/>
    <property type="match status" value="1"/>
</dbReference>
<feature type="transmembrane region" description="Helical" evidence="6">
    <location>
        <begin position="277"/>
        <end position="295"/>
    </location>
</feature>
<feature type="transmembrane region" description="Helical" evidence="6">
    <location>
        <begin position="12"/>
        <end position="30"/>
    </location>
</feature>
<dbReference type="GO" id="GO:0015920">
    <property type="term" value="P:lipopolysaccharide transport"/>
    <property type="evidence" value="ECO:0007669"/>
    <property type="project" value="TreeGrafter"/>
</dbReference>
<keyword evidence="2" id="KW-1003">Cell membrane</keyword>
<keyword evidence="3 6" id="KW-0812">Transmembrane</keyword>
<evidence type="ECO:0000256" key="3">
    <source>
        <dbReference type="ARBA" id="ARBA00022692"/>
    </source>
</evidence>
<organism evidence="7">
    <name type="scientific">hydrothermal vent metagenome</name>
    <dbReference type="NCBI Taxonomy" id="652676"/>
    <lineage>
        <taxon>unclassified sequences</taxon>
        <taxon>metagenomes</taxon>
        <taxon>ecological metagenomes</taxon>
    </lineage>
</organism>
<feature type="transmembrane region" description="Helical" evidence="6">
    <location>
        <begin position="102"/>
        <end position="125"/>
    </location>
</feature>
<dbReference type="EMBL" id="FPHQ01000123">
    <property type="protein sequence ID" value="SFV76526.1"/>
    <property type="molecule type" value="Genomic_DNA"/>
</dbReference>
<evidence type="ECO:0000313" key="7">
    <source>
        <dbReference type="EMBL" id="SFV76526.1"/>
    </source>
</evidence>
<evidence type="ECO:0000313" key="8">
    <source>
        <dbReference type="EMBL" id="SFV81530.1"/>
    </source>
</evidence>
<dbReference type="Pfam" id="PF03739">
    <property type="entry name" value="LptF_LptG"/>
    <property type="match status" value="1"/>
</dbReference>
<dbReference type="InterPro" id="IPR005495">
    <property type="entry name" value="LptG/LptF_permease"/>
</dbReference>
<feature type="transmembrane region" description="Helical" evidence="6">
    <location>
        <begin position="307"/>
        <end position="329"/>
    </location>
</feature>
<dbReference type="AlphaFoldDB" id="A0A1W1D7Y9"/>
<reference evidence="7" key="1">
    <citation type="submission" date="2016-10" db="EMBL/GenBank/DDBJ databases">
        <authorList>
            <person name="de Groot N.N."/>
        </authorList>
    </citation>
    <scope>NUCLEOTIDE SEQUENCE</scope>
</reference>
<name>A0A1W1D7Y9_9ZZZZ</name>
<dbReference type="InterPro" id="IPR030923">
    <property type="entry name" value="LptG"/>
</dbReference>
<evidence type="ECO:0000256" key="4">
    <source>
        <dbReference type="ARBA" id="ARBA00022989"/>
    </source>
</evidence>